<evidence type="ECO:0000256" key="1">
    <source>
        <dbReference type="SAM" id="SignalP"/>
    </source>
</evidence>
<reference evidence="2" key="1">
    <citation type="journal article" date="2020" name="bioRxiv">
        <title>Chromosome-level reference genome of the European wasp spider Argiope bruennichi: a resource for studies on range expansion and evolutionary adaptation.</title>
        <authorList>
            <person name="Sheffer M.M."/>
            <person name="Hoppe A."/>
            <person name="Krehenwinkel H."/>
            <person name="Uhl G."/>
            <person name="Kuss A.W."/>
            <person name="Jensen L."/>
            <person name="Jensen C."/>
            <person name="Gillespie R.G."/>
            <person name="Hoff K.J."/>
            <person name="Prost S."/>
        </authorList>
    </citation>
    <scope>NUCLEOTIDE SEQUENCE</scope>
</reference>
<evidence type="ECO:0000313" key="2">
    <source>
        <dbReference type="EMBL" id="KAF8763503.1"/>
    </source>
</evidence>
<name>A0A8T0DZ95_ARGBR</name>
<organism evidence="2 3">
    <name type="scientific">Argiope bruennichi</name>
    <name type="common">Wasp spider</name>
    <name type="synonym">Aranea bruennichi</name>
    <dbReference type="NCBI Taxonomy" id="94029"/>
    <lineage>
        <taxon>Eukaryota</taxon>
        <taxon>Metazoa</taxon>
        <taxon>Ecdysozoa</taxon>
        <taxon>Arthropoda</taxon>
        <taxon>Chelicerata</taxon>
        <taxon>Arachnida</taxon>
        <taxon>Araneae</taxon>
        <taxon>Araneomorphae</taxon>
        <taxon>Entelegynae</taxon>
        <taxon>Araneoidea</taxon>
        <taxon>Araneidae</taxon>
        <taxon>Argiope</taxon>
    </lineage>
</organism>
<keyword evidence="1" id="KW-0732">Signal</keyword>
<dbReference type="AlphaFoldDB" id="A0A8T0DZ95"/>
<evidence type="ECO:0000313" key="3">
    <source>
        <dbReference type="Proteomes" id="UP000807504"/>
    </source>
</evidence>
<accession>A0A8T0DZ95</accession>
<comment type="caution">
    <text evidence="2">The sequence shown here is derived from an EMBL/GenBank/DDBJ whole genome shotgun (WGS) entry which is preliminary data.</text>
</comment>
<keyword evidence="3" id="KW-1185">Reference proteome</keyword>
<dbReference type="Proteomes" id="UP000807504">
    <property type="component" value="Unassembled WGS sequence"/>
</dbReference>
<proteinExistence type="predicted"/>
<dbReference type="EMBL" id="JABXBU010002231">
    <property type="protein sequence ID" value="KAF8763503.1"/>
    <property type="molecule type" value="Genomic_DNA"/>
</dbReference>
<feature type="chain" id="PRO_5035778920" evidence="1">
    <location>
        <begin position="22"/>
        <end position="130"/>
    </location>
</feature>
<protein>
    <submittedName>
        <fullName evidence="2">Uncharacterized protein</fullName>
    </submittedName>
</protein>
<sequence>MMFCSVIVSCLLVIGLHGNAATELSVNGAKYTVASISRTNTTTNAIDNSTGFYVAIEDLAQQPIVTEPVTVTEAATTAIVIVTRSMNEPAENNTRFTCGKYNPCHWQLYTEERTFEMEYPSVCDCPNNTI</sequence>
<feature type="signal peptide" evidence="1">
    <location>
        <begin position="1"/>
        <end position="21"/>
    </location>
</feature>
<reference evidence="2" key="2">
    <citation type="submission" date="2020-06" db="EMBL/GenBank/DDBJ databases">
        <authorList>
            <person name="Sheffer M."/>
        </authorList>
    </citation>
    <scope>NUCLEOTIDE SEQUENCE</scope>
</reference>
<gene>
    <name evidence="2" type="ORF">HNY73_021685</name>
</gene>